<proteinExistence type="predicted"/>
<dbReference type="PRINTS" id="PR00419">
    <property type="entry name" value="ADXRDTASE"/>
</dbReference>
<feature type="domain" description="FAD dependent oxidoreductase" evidence="1">
    <location>
        <begin position="28"/>
        <end position="377"/>
    </location>
</feature>
<dbReference type="Gene3D" id="3.30.9.10">
    <property type="entry name" value="D-Amino Acid Oxidase, subunit A, domain 2"/>
    <property type="match status" value="1"/>
</dbReference>
<dbReference type="GO" id="GO:0005737">
    <property type="term" value="C:cytoplasm"/>
    <property type="evidence" value="ECO:0007669"/>
    <property type="project" value="TreeGrafter"/>
</dbReference>
<dbReference type="Pfam" id="PF01266">
    <property type="entry name" value="DAO"/>
    <property type="match status" value="1"/>
</dbReference>
<accession>A0A381TIQ9</accession>
<protein>
    <recommendedName>
        <fullName evidence="1">FAD dependent oxidoreductase domain-containing protein</fullName>
    </recommendedName>
</protein>
<sequence length="423" mass="47678">MKTEPLWTDQFQRPDDLLVATHLPGDVDVAIVGSGYTGLCAARVLRKSGASVAIFDRNTVGWGASSRNGGMATPGLKQDITKIYKKYGREKGQEFWKASIAAIDLIENIVTEENIDCDWSRVGHVALANKQSQYDGLEDYADWIYKEFGHKKKIITREELHTEIGTDIYFGGLADETSGGIHPAKYVFGLARAVSNLDAQIFENTAVNNIERNGNNFRIITSAGDLTAKQVIIATNGYTDKLVPQLKRRVIPVGSYIIVTEPLAKEMQDKLSPKRRMFYDLKWFINYYRLTPDGRMLWGGRNDLSIDLDLEESTILLSHQLTEVFPELQDVPITHTWSGQLGVTFDLMPHIGQIDGIYYANGYSGHGLSIATYLGTELGLLLTGKKKSSPFAEIPHQTMFFYRDKSWFLPIVSRYYRFLDWLP</sequence>
<reference evidence="2" key="1">
    <citation type="submission" date="2018-05" db="EMBL/GenBank/DDBJ databases">
        <authorList>
            <person name="Lanie J.A."/>
            <person name="Ng W.-L."/>
            <person name="Kazmierczak K.M."/>
            <person name="Andrzejewski T.M."/>
            <person name="Davidsen T.M."/>
            <person name="Wayne K.J."/>
            <person name="Tettelin H."/>
            <person name="Glass J.I."/>
            <person name="Rusch D."/>
            <person name="Podicherti R."/>
            <person name="Tsui H.-C.T."/>
            <person name="Winkler M.E."/>
        </authorList>
    </citation>
    <scope>NUCLEOTIDE SEQUENCE</scope>
</reference>
<dbReference type="InterPro" id="IPR036188">
    <property type="entry name" value="FAD/NAD-bd_sf"/>
</dbReference>
<dbReference type="PANTHER" id="PTHR13847">
    <property type="entry name" value="SARCOSINE DEHYDROGENASE-RELATED"/>
    <property type="match status" value="1"/>
</dbReference>
<evidence type="ECO:0000259" key="1">
    <source>
        <dbReference type="Pfam" id="PF01266"/>
    </source>
</evidence>
<dbReference type="PANTHER" id="PTHR13847:SF281">
    <property type="entry name" value="FAD DEPENDENT OXIDOREDUCTASE DOMAIN-CONTAINING PROTEIN"/>
    <property type="match status" value="1"/>
</dbReference>
<name>A0A381TIQ9_9ZZZZ</name>
<dbReference type="EMBL" id="UINC01004626">
    <property type="protein sequence ID" value="SVA15719.1"/>
    <property type="molecule type" value="Genomic_DNA"/>
</dbReference>
<dbReference type="AlphaFoldDB" id="A0A381TIQ9"/>
<dbReference type="InterPro" id="IPR006076">
    <property type="entry name" value="FAD-dep_OxRdtase"/>
</dbReference>
<dbReference type="SUPFAM" id="SSF51905">
    <property type="entry name" value="FAD/NAD(P)-binding domain"/>
    <property type="match status" value="1"/>
</dbReference>
<dbReference type="Gene3D" id="3.50.50.60">
    <property type="entry name" value="FAD/NAD(P)-binding domain"/>
    <property type="match status" value="1"/>
</dbReference>
<gene>
    <name evidence="2" type="ORF">METZ01_LOCUS68573</name>
</gene>
<organism evidence="2">
    <name type="scientific">marine metagenome</name>
    <dbReference type="NCBI Taxonomy" id="408172"/>
    <lineage>
        <taxon>unclassified sequences</taxon>
        <taxon>metagenomes</taxon>
        <taxon>ecological metagenomes</taxon>
    </lineage>
</organism>
<evidence type="ECO:0000313" key="2">
    <source>
        <dbReference type="EMBL" id="SVA15719.1"/>
    </source>
</evidence>